<comment type="similarity">
    <text evidence="3">Belongs to the uridine kinase family.</text>
</comment>
<keyword evidence="6" id="KW-0808">Transferase</keyword>
<keyword evidence="9" id="KW-0863">Zinc-finger</keyword>
<reference evidence="18" key="1">
    <citation type="submission" date="2021-11" db="EMBL/GenBank/DDBJ databases">
        <authorList>
            <person name="Schell T."/>
        </authorList>
    </citation>
    <scope>NUCLEOTIDE SEQUENCE</scope>
    <source>
        <strain evidence="18">M5</strain>
    </source>
</reference>
<keyword evidence="8" id="KW-0547">Nucleotide-binding</keyword>
<comment type="similarity">
    <text evidence="4">Belongs to the replication factor A protein 1 family.</text>
</comment>
<evidence type="ECO:0000256" key="8">
    <source>
        <dbReference type="ARBA" id="ARBA00022741"/>
    </source>
</evidence>
<dbReference type="NCBIfam" id="NF004018">
    <property type="entry name" value="PRK05480.1"/>
    <property type="match status" value="1"/>
</dbReference>
<comment type="pathway">
    <text evidence="2">Pyrimidine metabolism; CTP biosynthesis via salvage pathway; CTP from cytidine: step 1/3.</text>
</comment>
<evidence type="ECO:0000256" key="13">
    <source>
        <dbReference type="ARBA" id="ARBA00023125"/>
    </source>
</evidence>
<dbReference type="PRINTS" id="PR00988">
    <property type="entry name" value="URIDINKINASE"/>
</dbReference>
<keyword evidence="12" id="KW-0067">ATP-binding</keyword>
<dbReference type="InterPro" id="IPR006083">
    <property type="entry name" value="PRK/URK"/>
</dbReference>
<sequence length="430" mass="48465">MSKLEGESTSGNKESVGEENAADGQEVEATALLNLEKTTENVIYAPISSLKIGAVNWTIRGRCTRKSKMTPYETQTGKPGHMMSFDFQESSGLKIKGIAFNDAINALDHQVAVGKVYAITKAKVQRGYGKTKAGDQILFSPPTLLMSAMASDRRFSYNGLKNFNGYGTKTPFLIGVAGGTASGKSTVCSRIMEKLGQDEIDHRQRQVVCISQDSFYRELNPAESIKASKGLFNFDHPDAFDNQLILKTLKDILDGRVCKIPVYDFKTNSRKLDEFVTIYPADVLLFEGILVFYFPEIREVFHMKLFVDTDADTRLSRRVLRDIRERGRDLEQVLAQYTTLVKPAFEEFCLPTKKFADVIIPRGADNTVAIGLIVQHIRELLNYRNGNGLQQQRDRQLAQQQQQLQQQQSQTEENGKRNRHNSDSFFTRPH</sequence>
<dbReference type="OrthoDB" id="10257085at2759"/>
<organism evidence="18 19">
    <name type="scientific">Daphnia galeata</name>
    <dbReference type="NCBI Taxonomy" id="27404"/>
    <lineage>
        <taxon>Eukaryota</taxon>
        <taxon>Metazoa</taxon>
        <taxon>Ecdysozoa</taxon>
        <taxon>Arthropoda</taxon>
        <taxon>Crustacea</taxon>
        <taxon>Branchiopoda</taxon>
        <taxon>Diplostraca</taxon>
        <taxon>Cladocera</taxon>
        <taxon>Anomopoda</taxon>
        <taxon>Daphniidae</taxon>
        <taxon>Daphnia</taxon>
    </lineage>
</organism>
<evidence type="ECO:0000256" key="5">
    <source>
        <dbReference type="ARBA" id="ARBA00012137"/>
    </source>
</evidence>
<evidence type="ECO:0000256" key="14">
    <source>
        <dbReference type="ARBA" id="ARBA00047436"/>
    </source>
</evidence>
<feature type="compositionally biased region" description="Low complexity" evidence="16">
    <location>
        <begin position="400"/>
        <end position="410"/>
    </location>
</feature>
<dbReference type="Gene3D" id="2.40.50.140">
    <property type="entry name" value="Nucleic acid-binding proteins"/>
    <property type="match status" value="1"/>
</dbReference>
<dbReference type="SUPFAM" id="SSF52540">
    <property type="entry name" value="P-loop containing nucleoside triphosphate hydrolases"/>
    <property type="match status" value="1"/>
</dbReference>
<dbReference type="UniPathway" id="UPA00574">
    <property type="reaction ID" value="UER00637"/>
</dbReference>
<evidence type="ECO:0000259" key="17">
    <source>
        <dbReference type="Pfam" id="PF00485"/>
    </source>
</evidence>
<evidence type="ECO:0000256" key="1">
    <source>
        <dbReference type="ARBA" id="ARBA00004690"/>
    </source>
</evidence>
<dbReference type="GO" id="GO:0004849">
    <property type="term" value="F:uridine kinase activity"/>
    <property type="evidence" value="ECO:0007669"/>
    <property type="project" value="UniProtKB-EC"/>
</dbReference>
<dbReference type="EMBL" id="CAKKLH010000142">
    <property type="protein sequence ID" value="CAH0104453.1"/>
    <property type="molecule type" value="Genomic_DNA"/>
</dbReference>
<evidence type="ECO:0000256" key="3">
    <source>
        <dbReference type="ARBA" id="ARBA00005408"/>
    </source>
</evidence>
<evidence type="ECO:0000256" key="12">
    <source>
        <dbReference type="ARBA" id="ARBA00022840"/>
    </source>
</evidence>
<dbReference type="GO" id="GO:0044206">
    <property type="term" value="P:UMP salvage"/>
    <property type="evidence" value="ECO:0007669"/>
    <property type="project" value="UniProtKB-UniPathway"/>
</dbReference>
<keyword evidence="10" id="KW-0418">Kinase</keyword>
<dbReference type="AlphaFoldDB" id="A0A8J2W439"/>
<dbReference type="Pfam" id="PF00485">
    <property type="entry name" value="PRK"/>
    <property type="match status" value="1"/>
</dbReference>
<proteinExistence type="inferred from homology"/>
<evidence type="ECO:0000256" key="6">
    <source>
        <dbReference type="ARBA" id="ARBA00022679"/>
    </source>
</evidence>
<dbReference type="SUPFAM" id="SSF50249">
    <property type="entry name" value="Nucleic acid-binding proteins"/>
    <property type="match status" value="1"/>
</dbReference>
<dbReference type="FunFam" id="3.40.50.300:FF:000297">
    <property type="entry name" value="Uridine-cytidine kinase 2"/>
    <property type="match status" value="1"/>
</dbReference>
<comment type="catalytic activity">
    <reaction evidence="15">
        <text>uridine + ATP = UMP + ADP + H(+)</text>
        <dbReference type="Rhea" id="RHEA:16825"/>
        <dbReference type="ChEBI" id="CHEBI:15378"/>
        <dbReference type="ChEBI" id="CHEBI:16704"/>
        <dbReference type="ChEBI" id="CHEBI:30616"/>
        <dbReference type="ChEBI" id="CHEBI:57865"/>
        <dbReference type="ChEBI" id="CHEBI:456216"/>
        <dbReference type="EC" id="2.7.1.48"/>
    </reaction>
</comment>
<keyword evidence="13" id="KW-0238">DNA-binding</keyword>
<dbReference type="GO" id="GO:0044211">
    <property type="term" value="P:CTP salvage"/>
    <property type="evidence" value="ECO:0007669"/>
    <property type="project" value="UniProtKB-UniPathway"/>
</dbReference>
<evidence type="ECO:0000313" key="18">
    <source>
        <dbReference type="EMBL" id="CAH0104453.1"/>
    </source>
</evidence>
<evidence type="ECO:0000256" key="9">
    <source>
        <dbReference type="ARBA" id="ARBA00022771"/>
    </source>
</evidence>
<keyword evidence="7" id="KW-0479">Metal-binding</keyword>
<evidence type="ECO:0000256" key="10">
    <source>
        <dbReference type="ARBA" id="ARBA00022777"/>
    </source>
</evidence>
<evidence type="ECO:0000256" key="16">
    <source>
        <dbReference type="SAM" id="MobiDB-lite"/>
    </source>
</evidence>
<protein>
    <recommendedName>
        <fullName evidence="5">uridine/cytidine kinase</fullName>
        <ecNumber evidence="5">2.7.1.48</ecNumber>
    </recommendedName>
</protein>
<evidence type="ECO:0000256" key="7">
    <source>
        <dbReference type="ARBA" id="ARBA00022723"/>
    </source>
</evidence>
<dbReference type="Proteomes" id="UP000789390">
    <property type="component" value="Unassembled WGS sequence"/>
</dbReference>
<evidence type="ECO:0000256" key="11">
    <source>
        <dbReference type="ARBA" id="ARBA00022833"/>
    </source>
</evidence>
<feature type="compositionally biased region" description="Basic and acidic residues" evidence="16">
    <location>
        <begin position="413"/>
        <end position="422"/>
    </location>
</feature>
<keyword evidence="19" id="KW-1185">Reference proteome</keyword>
<gene>
    <name evidence="18" type="ORF">DGAL_LOCUS7359</name>
</gene>
<dbReference type="CDD" id="cd02023">
    <property type="entry name" value="UMPK"/>
    <property type="match status" value="1"/>
</dbReference>
<evidence type="ECO:0000256" key="4">
    <source>
        <dbReference type="ARBA" id="ARBA00005690"/>
    </source>
</evidence>
<dbReference type="UniPathway" id="UPA00579">
    <property type="reaction ID" value="UER00640"/>
</dbReference>
<dbReference type="PANTHER" id="PTHR10285">
    <property type="entry name" value="URIDINE KINASE"/>
    <property type="match status" value="1"/>
</dbReference>
<name>A0A8J2W439_9CRUS</name>
<dbReference type="GO" id="GO:0003677">
    <property type="term" value="F:DNA binding"/>
    <property type="evidence" value="ECO:0007669"/>
    <property type="project" value="UniProtKB-KW"/>
</dbReference>
<feature type="region of interest" description="Disordered" evidence="16">
    <location>
        <begin position="400"/>
        <end position="430"/>
    </location>
</feature>
<comment type="catalytic activity">
    <reaction evidence="14">
        <text>cytidine + ATP = CMP + ADP + H(+)</text>
        <dbReference type="Rhea" id="RHEA:24674"/>
        <dbReference type="ChEBI" id="CHEBI:15378"/>
        <dbReference type="ChEBI" id="CHEBI:17562"/>
        <dbReference type="ChEBI" id="CHEBI:30616"/>
        <dbReference type="ChEBI" id="CHEBI:60377"/>
        <dbReference type="ChEBI" id="CHEBI:456216"/>
        <dbReference type="EC" id="2.7.1.48"/>
    </reaction>
</comment>
<evidence type="ECO:0000313" key="19">
    <source>
        <dbReference type="Proteomes" id="UP000789390"/>
    </source>
</evidence>
<dbReference type="GO" id="GO:0008270">
    <property type="term" value="F:zinc ion binding"/>
    <property type="evidence" value="ECO:0007669"/>
    <property type="project" value="UniProtKB-KW"/>
</dbReference>
<dbReference type="Gene3D" id="3.40.50.300">
    <property type="entry name" value="P-loop containing nucleotide triphosphate hydrolases"/>
    <property type="match status" value="1"/>
</dbReference>
<evidence type="ECO:0000256" key="2">
    <source>
        <dbReference type="ARBA" id="ARBA00004784"/>
    </source>
</evidence>
<dbReference type="FunFam" id="2.40.50.140:FF:000041">
    <property type="entry name" value="Replication protein A subunit"/>
    <property type="match status" value="1"/>
</dbReference>
<comment type="pathway">
    <text evidence="1">Pyrimidine metabolism; UMP biosynthesis via salvage pathway; UMP from uridine: step 1/1.</text>
</comment>
<accession>A0A8J2W439</accession>
<dbReference type="GO" id="GO:0005524">
    <property type="term" value="F:ATP binding"/>
    <property type="evidence" value="ECO:0007669"/>
    <property type="project" value="UniProtKB-KW"/>
</dbReference>
<comment type="caution">
    <text evidence="18">The sequence shown here is derived from an EMBL/GenBank/DDBJ whole genome shotgun (WGS) entry which is preliminary data.</text>
</comment>
<dbReference type="InterPro" id="IPR027417">
    <property type="entry name" value="P-loop_NTPase"/>
</dbReference>
<feature type="domain" description="Phosphoribulokinase/uridine kinase" evidence="17">
    <location>
        <begin position="173"/>
        <end position="368"/>
    </location>
</feature>
<dbReference type="InterPro" id="IPR012340">
    <property type="entry name" value="NA-bd_OB-fold"/>
</dbReference>
<dbReference type="InterPro" id="IPR000764">
    <property type="entry name" value="Uridine_kinase-like"/>
</dbReference>
<dbReference type="EC" id="2.7.1.48" evidence="5"/>
<evidence type="ECO:0000256" key="15">
    <source>
        <dbReference type="ARBA" id="ARBA00048909"/>
    </source>
</evidence>
<keyword evidence="11" id="KW-0862">Zinc</keyword>
<feature type="region of interest" description="Disordered" evidence="16">
    <location>
        <begin position="1"/>
        <end position="24"/>
    </location>
</feature>